<dbReference type="InterPro" id="IPR013211">
    <property type="entry name" value="LVIVD"/>
</dbReference>
<feature type="chain" id="PRO_5045955988" description="LVIVD repeat-containing protein" evidence="1">
    <location>
        <begin position="25"/>
        <end position="665"/>
    </location>
</feature>
<gene>
    <name evidence="2" type="ORF">M2650_03185</name>
</gene>
<reference evidence="2 3" key="1">
    <citation type="submission" date="2022-05" db="EMBL/GenBank/DDBJ databases">
        <title>Luteimonas sp. SX5, whole genome shotgun sequencing project.</title>
        <authorList>
            <person name="Zhao G."/>
            <person name="Shen L."/>
        </authorList>
    </citation>
    <scope>NUCLEOTIDE SEQUENCE [LARGE SCALE GENOMIC DNA]</scope>
    <source>
        <strain evidence="2 3">SX5</strain>
    </source>
</reference>
<keyword evidence="3" id="KW-1185">Reference proteome</keyword>
<dbReference type="Proteomes" id="UP001431217">
    <property type="component" value="Unassembled WGS sequence"/>
</dbReference>
<sequence>MTRKLLAVALLSALPFASPLPASAAEASALELALARGGAVKSEPIVDGRYVHIPTGRVLATWDYAKPTAPLRVATTDPAGGAINSITRNGDYLYASWRGHDGTGGVAVYSLADPAKPALVGESEDYSDADNKVLLGVVAANGHLYLFDNNHGLFVGDLSDPVKPRFTRSAIDSVPIQYTKLVANGNLIQATGRGWILSTALDLYDVSNPEDPVKLAAHSVDGLDTFSLTPEPGMAIGIGNQLSVFDLSDPTQIVKRSYLDVPPATYGVRVGAKHFYGYGWGEGLDIYDLSNLDSPRPVGHFDMSAFGGHYAVRSGSKHLLLQTNTDLVHSIDVSAPAKPRRVATAWLPGGVDPRDIAMYRGRALLVQPNYGLMMSDPNTLSPLSRFEARLPENMEARSFEQAVVSGNRAWVAAWGFGLIGVDLSNPKQPVEEGRLEFPYAAVLDVKGNYAYVAKWTNGGLFGAVDISDPAAPELTWWDGLSGQPYRIKVDGQYAYMAESQESGTGTDTGGLRIFDLSNPAKPAFAAHFNQGCGHAFDVTIDSAVSLAYVACTEGLQVVDIANPRSPKVVGRYDTPGYSQFNKVAQRGDRAWYANIDGLHELDVSDPTHPVLLKLTNLGHQVPQRLLAPSDGVLYVAGGETGVQVFKTSAGGKEARLPSPSSPRQR</sequence>
<dbReference type="InterPro" id="IPR011044">
    <property type="entry name" value="Quino_amine_DH_bsu"/>
</dbReference>
<dbReference type="EMBL" id="JAMBEP010000001">
    <property type="protein sequence ID" value="MCL1633648.1"/>
    <property type="molecule type" value="Genomic_DNA"/>
</dbReference>
<feature type="signal peptide" evidence="1">
    <location>
        <begin position="1"/>
        <end position="24"/>
    </location>
</feature>
<evidence type="ECO:0000256" key="1">
    <source>
        <dbReference type="SAM" id="SignalP"/>
    </source>
</evidence>
<protein>
    <recommendedName>
        <fullName evidence="4">LVIVD repeat-containing protein</fullName>
    </recommendedName>
</protein>
<dbReference type="RefSeq" id="WP_249471074.1">
    <property type="nucleotide sequence ID" value="NZ_JAMBEP010000001.1"/>
</dbReference>
<evidence type="ECO:0000313" key="3">
    <source>
        <dbReference type="Proteomes" id="UP001431217"/>
    </source>
</evidence>
<dbReference type="Gene3D" id="2.130.10.10">
    <property type="entry name" value="YVTN repeat-like/Quinoprotein amine dehydrogenase"/>
    <property type="match status" value="1"/>
</dbReference>
<evidence type="ECO:0000313" key="2">
    <source>
        <dbReference type="EMBL" id="MCL1633648.1"/>
    </source>
</evidence>
<proteinExistence type="predicted"/>
<dbReference type="SUPFAM" id="SSF50969">
    <property type="entry name" value="YVTN repeat-like/Quinoprotein amine dehydrogenase"/>
    <property type="match status" value="1"/>
</dbReference>
<name>A0ABT0MFM5_9GAMM</name>
<dbReference type="Pfam" id="PF08309">
    <property type="entry name" value="LVIVD"/>
    <property type="match status" value="5"/>
</dbReference>
<accession>A0ABT0MFM5</accession>
<dbReference type="InterPro" id="IPR015943">
    <property type="entry name" value="WD40/YVTN_repeat-like_dom_sf"/>
</dbReference>
<keyword evidence="1" id="KW-0732">Signal</keyword>
<comment type="caution">
    <text evidence="2">The sequence shown here is derived from an EMBL/GenBank/DDBJ whole genome shotgun (WGS) entry which is preliminary data.</text>
</comment>
<organism evidence="2 3">
    <name type="scientific">Luteimonas galliterrae</name>
    <dbReference type="NCBI Taxonomy" id="2940486"/>
    <lineage>
        <taxon>Bacteria</taxon>
        <taxon>Pseudomonadati</taxon>
        <taxon>Pseudomonadota</taxon>
        <taxon>Gammaproteobacteria</taxon>
        <taxon>Lysobacterales</taxon>
        <taxon>Lysobacteraceae</taxon>
        <taxon>Luteimonas</taxon>
    </lineage>
</organism>
<evidence type="ECO:0008006" key="4">
    <source>
        <dbReference type="Google" id="ProtNLM"/>
    </source>
</evidence>